<protein>
    <recommendedName>
        <fullName evidence="1">Integrase zinc-binding domain-containing protein</fullName>
    </recommendedName>
</protein>
<dbReference type="AlphaFoldDB" id="A0A814R1S0"/>
<dbReference type="PANTHER" id="PTHR47266">
    <property type="entry name" value="ENDONUCLEASE-RELATED"/>
    <property type="match status" value="1"/>
</dbReference>
<dbReference type="Proteomes" id="UP000677228">
    <property type="component" value="Unassembled WGS sequence"/>
</dbReference>
<dbReference type="Proteomes" id="UP000663829">
    <property type="component" value="Unassembled WGS sequence"/>
</dbReference>
<dbReference type="Proteomes" id="UP000682733">
    <property type="component" value="Unassembled WGS sequence"/>
</dbReference>
<dbReference type="Proteomes" id="UP000681722">
    <property type="component" value="Unassembled WGS sequence"/>
</dbReference>
<keyword evidence="6" id="KW-1185">Reference proteome</keyword>
<organism evidence="3 6">
    <name type="scientific">Didymodactylos carnosus</name>
    <dbReference type="NCBI Taxonomy" id="1234261"/>
    <lineage>
        <taxon>Eukaryota</taxon>
        <taxon>Metazoa</taxon>
        <taxon>Spiralia</taxon>
        <taxon>Gnathifera</taxon>
        <taxon>Rotifera</taxon>
        <taxon>Eurotatoria</taxon>
        <taxon>Bdelloidea</taxon>
        <taxon>Philodinida</taxon>
        <taxon>Philodinidae</taxon>
        <taxon>Didymodactylos</taxon>
    </lineage>
</organism>
<reference evidence="3" key="1">
    <citation type="submission" date="2021-02" db="EMBL/GenBank/DDBJ databases">
        <authorList>
            <person name="Nowell W R."/>
        </authorList>
    </citation>
    <scope>NUCLEOTIDE SEQUENCE</scope>
</reference>
<sequence length="114" mass="12810">MWWPKIYDDVKDIVSKCPNCQNYRINYQLHEKLHPLLPPVEPIEHWGIDFIGRLSTTQSHAAKSTAARALGEATTENMANFIYEEIVIQLGLSFFVPGLPDIQPSDGMLGIGSI</sequence>
<dbReference type="InterPro" id="IPR052160">
    <property type="entry name" value="Gypsy_RT_Integrase-like"/>
</dbReference>
<gene>
    <name evidence="3" type="ORF">GPM918_LOCUS20039</name>
    <name evidence="2" type="ORF">OVA965_LOCUS17820</name>
    <name evidence="5" type="ORF">SRO942_LOCUS20036</name>
    <name evidence="4" type="ORF">TMI583_LOCUS17831</name>
</gene>
<proteinExistence type="predicted"/>
<evidence type="ECO:0000259" key="1">
    <source>
        <dbReference type="Pfam" id="PF17921"/>
    </source>
</evidence>
<evidence type="ECO:0000313" key="6">
    <source>
        <dbReference type="Proteomes" id="UP000663829"/>
    </source>
</evidence>
<accession>A0A814R1S0</accession>
<evidence type="ECO:0000313" key="5">
    <source>
        <dbReference type="EMBL" id="CAF3891551.1"/>
    </source>
</evidence>
<feature type="domain" description="Integrase zinc-binding" evidence="1">
    <location>
        <begin position="2"/>
        <end position="24"/>
    </location>
</feature>
<dbReference type="InterPro" id="IPR041588">
    <property type="entry name" value="Integrase_H2C2"/>
</dbReference>
<dbReference type="EMBL" id="CAJNOQ010006228">
    <property type="protein sequence ID" value="CAF1128046.1"/>
    <property type="molecule type" value="Genomic_DNA"/>
</dbReference>
<dbReference type="Pfam" id="PF17921">
    <property type="entry name" value="Integrase_H2C2"/>
    <property type="match status" value="1"/>
</dbReference>
<comment type="caution">
    <text evidence="3">The sequence shown here is derived from an EMBL/GenBank/DDBJ whole genome shotgun (WGS) entry which is preliminary data.</text>
</comment>
<dbReference type="EMBL" id="CAJNOK010008659">
    <property type="protein sequence ID" value="CAF1069443.1"/>
    <property type="molecule type" value="Genomic_DNA"/>
</dbReference>
<evidence type="ECO:0000313" key="4">
    <source>
        <dbReference type="EMBL" id="CAF3833984.1"/>
    </source>
</evidence>
<name>A0A814R1S0_9BILA</name>
<dbReference type="EMBL" id="CAJOBA010008674">
    <property type="protein sequence ID" value="CAF3833984.1"/>
    <property type="molecule type" value="Genomic_DNA"/>
</dbReference>
<dbReference type="EMBL" id="CAJOBC010006228">
    <property type="protein sequence ID" value="CAF3891551.1"/>
    <property type="molecule type" value="Genomic_DNA"/>
</dbReference>
<evidence type="ECO:0000313" key="2">
    <source>
        <dbReference type="EMBL" id="CAF1069443.1"/>
    </source>
</evidence>
<evidence type="ECO:0000313" key="3">
    <source>
        <dbReference type="EMBL" id="CAF1128046.1"/>
    </source>
</evidence>